<dbReference type="Proteomes" id="UP001141933">
    <property type="component" value="Unassembled WGS sequence"/>
</dbReference>
<proteinExistence type="predicted"/>
<comment type="caution">
    <text evidence="1">The sequence shown here is derived from an EMBL/GenBank/DDBJ whole genome shotgun (WGS) entry which is preliminary data.</text>
</comment>
<dbReference type="EMBL" id="JAPZVM010000002">
    <property type="protein sequence ID" value="MCZ8371734.1"/>
    <property type="molecule type" value="Genomic_DNA"/>
</dbReference>
<dbReference type="RefSeq" id="WP_269876795.1">
    <property type="nucleotide sequence ID" value="NZ_JAPZVM010000002.1"/>
</dbReference>
<evidence type="ECO:0000313" key="2">
    <source>
        <dbReference type="Proteomes" id="UP001141933"/>
    </source>
</evidence>
<keyword evidence="2" id="KW-1185">Reference proteome</keyword>
<accession>A0ABT4PFB6</accession>
<name>A0ABT4PFB6_9BACT</name>
<organism evidence="1 2">
    <name type="scientific">Phocaeicola acetigenes</name>
    <dbReference type="NCBI Taxonomy" id="3016083"/>
    <lineage>
        <taxon>Bacteria</taxon>
        <taxon>Pseudomonadati</taxon>
        <taxon>Bacteroidota</taxon>
        <taxon>Bacteroidia</taxon>
        <taxon>Bacteroidales</taxon>
        <taxon>Bacteroidaceae</taxon>
        <taxon>Phocaeicola</taxon>
    </lineage>
</organism>
<protein>
    <submittedName>
        <fullName evidence="1">Uncharacterized protein</fullName>
    </submittedName>
</protein>
<evidence type="ECO:0000313" key="1">
    <source>
        <dbReference type="EMBL" id="MCZ8371734.1"/>
    </source>
</evidence>
<sequence length="147" mass="16335">MHTSTLHHDRKSVRFRFWSRKSYAVFGSLHCHVTIGSVGKGIADSALDKSKVVFSLRDNCRGVQHLAAEDKDDWEADAGFPQRENGSDFLSLLFAGGGCVRGSVYAGWTFRIFVIHVNGVTKQLCGICADTKAGCFVTPFFLYILLW</sequence>
<reference evidence="1" key="1">
    <citation type="submission" date="2022-12" db="EMBL/GenBank/DDBJ databases">
        <title>Phocaeicola acetigenes sp. nov., isolated feces from a healthy human.</title>
        <authorList>
            <person name="Do H."/>
            <person name="Ha Y.B."/>
            <person name="Kim J.-S."/>
            <person name="Suh M.K."/>
            <person name="Kim H.S."/>
            <person name="Lee J.-S."/>
        </authorList>
    </citation>
    <scope>NUCLEOTIDE SEQUENCE</scope>
    <source>
        <strain evidence="1">KGMB11183</strain>
    </source>
</reference>
<gene>
    <name evidence="1" type="ORF">O6P32_03315</name>
</gene>